<gene>
    <name evidence="2" type="ORF">SAMN02745229_01781</name>
</gene>
<evidence type="ECO:0000313" key="2">
    <source>
        <dbReference type="EMBL" id="SHI16724.1"/>
    </source>
</evidence>
<reference evidence="3" key="1">
    <citation type="submission" date="2016-11" db="EMBL/GenBank/DDBJ databases">
        <authorList>
            <person name="Varghese N."/>
            <person name="Submissions S."/>
        </authorList>
    </citation>
    <scope>NUCLEOTIDE SEQUENCE [LARGE SCALE GENOMIC DNA]</scope>
    <source>
        <strain evidence="3">DSM 3071</strain>
    </source>
</reference>
<keyword evidence="1" id="KW-1133">Transmembrane helix</keyword>
<feature type="transmembrane region" description="Helical" evidence="1">
    <location>
        <begin position="108"/>
        <end position="132"/>
    </location>
</feature>
<dbReference type="AlphaFoldDB" id="A0A1M5YXY9"/>
<keyword evidence="1" id="KW-0472">Membrane</keyword>
<dbReference type="RefSeq" id="WP_073387119.1">
    <property type="nucleotide sequence ID" value="NZ_FQXK01000014.1"/>
</dbReference>
<dbReference type="STRING" id="1121131.SAMN02745229_01781"/>
<dbReference type="GeneID" id="89508494"/>
<proteinExistence type="predicted"/>
<keyword evidence="1" id="KW-0812">Transmembrane</keyword>
<protein>
    <submittedName>
        <fullName evidence="2">Uncharacterized protein</fullName>
    </submittedName>
</protein>
<feature type="transmembrane region" description="Helical" evidence="1">
    <location>
        <begin position="67"/>
        <end position="87"/>
    </location>
</feature>
<sequence>MELQEIQKLVAAGYSKEEIDAMEKKQNQQASTDQYYWSSQQAQQNQGTYAAYQTNDELAEKYSNWTLIWAIVSIFVPIVGTVLALVYSNKAVQAGGINNSTRKAGKAIAIAWFVGGVILFLLSIAAVPFIIYCIDWFLKIIFGGLSIG</sequence>
<organism evidence="2 3">
    <name type="scientific">Butyrivibrio fibrisolvens DSM 3071</name>
    <dbReference type="NCBI Taxonomy" id="1121131"/>
    <lineage>
        <taxon>Bacteria</taxon>
        <taxon>Bacillati</taxon>
        <taxon>Bacillota</taxon>
        <taxon>Clostridia</taxon>
        <taxon>Lachnospirales</taxon>
        <taxon>Lachnospiraceae</taxon>
        <taxon>Butyrivibrio</taxon>
    </lineage>
</organism>
<dbReference type="Proteomes" id="UP000184278">
    <property type="component" value="Unassembled WGS sequence"/>
</dbReference>
<evidence type="ECO:0000313" key="3">
    <source>
        <dbReference type="Proteomes" id="UP000184278"/>
    </source>
</evidence>
<name>A0A1M5YXY9_BUTFI</name>
<keyword evidence="3" id="KW-1185">Reference proteome</keyword>
<accession>A0A1M5YXY9</accession>
<evidence type="ECO:0000256" key="1">
    <source>
        <dbReference type="SAM" id="Phobius"/>
    </source>
</evidence>
<dbReference type="EMBL" id="FQXK01000014">
    <property type="protein sequence ID" value="SHI16724.1"/>
    <property type="molecule type" value="Genomic_DNA"/>
</dbReference>